<evidence type="ECO:0000313" key="2">
    <source>
        <dbReference type="EMBL" id="KAK0405391.1"/>
    </source>
</evidence>
<organism evidence="2 3">
    <name type="scientific">Steinernema hermaphroditum</name>
    <dbReference type="NCBI Taxonomy" id="289476"/>
    <lineage>
        <taxon>Eukaryota</taxon>
        <taxon>Metazoa</taxon>
        <taxon>Ecdysozoa</taxon>
        <taxon>Nematoda</taxon>
        <taxon>Chromadorea</taxon>
        <taxon>Rhabditida</taxon>
        <taxon>Tylenchina</taxon>
        <taxon>Panagrolaimomorpha</taxon>
        <taxon>Strongyloidoidea</taxon>
        <taxon>Steinernematidae</taxon>
        <taxon>Steinernema</taxon>
    </lineage>
</organism>
<dbReference type="Pfam" id="PF02515">
    <property type="entry name" value="CoA_transf_3"/>
    <property type="match status" value="1"/>
</dbReference>
<dbReference type="PANTHER" id="PTHR48228:SF5">
    <property type="entry name" value="ALPHA-METHYLACYL-COA RACEMASE"/>
    <property type="match status" value="1"/>
</dbReference>
<protein>
    <submittedName>
        <fullName evidence="2">Uncharacterized protein</fullName>
    </submittedName>
</protein>
<dbReference type="AlphaFoldDB" id="A0AA39LPM1"/>
<dbReference type="EMBL" id="JAUCMV010000004">
    <property type="protein sequence ID" value="KAK0405391.1"/>
    <property type="molecule type" value="Genomic_DNA"/>
</dbReference>
<dbReference type="InterPro" id="IPR050509">
    <property type="entry name" value="CoA-transferase_III"/>
</dbReference>
<proteinExistence type="inferred from homology"/>
<name>A0AA39LPM1_9BILA</name>
<comment type="caution">
    <text evidence="2">The sequence shown here is derived from an EMBL/GenBank/DDBJ whole genome shotgun (WGS) entry which is preliminary data.</text>
</comment>
<accession>A0AA39LPM1</accession>
<dbReference type="Gene3D" id="3.40.50.10540">
    <property type="entry name" value="Crotonobetainyl-coa:carnitine coa-transferase, domain 1"/>
    <property type="match status" value="1"/>
</dbReference>
<dbReference type="Gene3D" id="3.30.1540.10">
    <property type="entry name" value="formyl-coa transferase, domain 3"/>
    <property type="match status" value="1"/>
</dbReference>
<dbReference type="InterPro" id="IPR003673">
    <property type="entry name" value="CoA-Trfase_fam_III"/>
</dbReference>
<dbReference type="InterPro" id="IPR044855">
    <property type="entry name" value="CoA-Trfase_III_dom3_sf"/>
</dbReference>
<dbReference type="InterPro" id="IPR023606">
    <property type="entry name" value="CoA-Trfase_III_dom_1_sf"/>
</dbReference>
<evidence type="ECO:0000256" key="1">
    <source>
        <dbReference type="ARBA" id="ARBA00008383"/>
    </source>
</evidence>
<dbReference type="GO" id="GO:0003824">
    <property type="term" value="F:catalytic activity"/>
    <property type="evidence" value="ECO:0007669"/>
    <property type="project" value="InterPro"/>
</dbReference>
<dbReference type="Proteomes" id="UP001175271">
    <property type="component" value="Unassembled WGS sequence"/>
</dbReference>
<comment type="similarity">
    <text evidence="1">Belongs to the CoA-transferase III family.</text>
</comment>
<sequence>MAKVPSFLYLGRVCATGLLNAPRRAQSLDRLATFVTSATATKDDIFISPKSEVRRSDRAHPLMGVKVALLTRPTAGEFTAKMLADFGADVTKLWDPYKSNDTMKEGREINLETLEGQNLVRNIARKVDVLIDNLTAGRLEEIGIDPEQMMRSNSRLIFARISGYGQTGRLGKTTCGADATYAGMSGALSRIEHGDEHELKETFKEAEALYAAARANCVMGIVMALYDREHTGKGQILDISLTENIAYVQRVARTSRLGIPPAFNRFYACKDGKCIAVGLKDPKEQEDFMKKLGLKSSGKDAKKELINLFKTKNQQEWLSLFKESGSVTPLLSNEEAANHSHHKQRHFFEIDKSTNQCSAKPVPRFPKERS</sequence>
<dbReference type="PANTHER" id="PTHR48228">
    <property type="entry name" value="SUCCINYL-COA--D-CITRAMALATE COA-TRANSFERASE"/>
    <property type="match status" value="1"/>
</dbReference>
<keyword evidence="3" id="KW-1185">Reference proteome</keyword>
<dbReference type="SUPFAM" id="SSF89796">
    <property type="entry name" value="CoA-transferase family III (CaiB/BaiF)"/>
    <property type="match status" value="1"/>
</dbReference>
<evidence type="ECO:0000313" key="3">
    <source>
        <dbReference type="Proteomes" id="UP001175271"/>
    </source>
</evidence>
<gene>
    <name evidence="2" type="ORF">QR680_017965</name>
</gene>
<reference evidence="2" key="1">
    <citation type="submission" date="2023-06" db="EMBL/GenBank/DDBJ databases">
        <title>Genomic analysis of the entomopathogenic nematode Steinernema hermaphroditum.</title>
        <authorList>
            <person name="Schwarz E.M."/>
            <person name="Heppert J.K."/>
            <person name="Baniya A."/>
            <person name="Schwartz H.T."/>
            <person name="Tan C.-H."/>
            <person name="Antoshechkin I."/>
            <person name="Sternberg P.W."/>
            <person name="Goodrich-Blair H."/>
            <person name="Dillman A.R."/>
        </authorList>
    </citation>
    <scope>NUCLEOTIDE SEQUENCE</scope>
    <source>
        <strain evidence="2">PS9179</strain>
        <tissue evidence="2">Whole animal</tissue>
    </source>
</reference>